<feature type="compositionally biased region" description="Pro residues" evidence="1">
    <location>
        <begin position="122"/>
        <end position="138"/>
    </location>
</feature>
<protein>
    <submittedName>
        <fullName evidence="2">Uncharacterized protein</fullName>
    </submittedName>
</protein>
<name>A0A2S6GQJ2_9PSEU</name>
<dbReference type="Proteomes" id="UP000239203">
    <property type="component" value="Unassembled WGS sequence"/>
</dbReference>
<feature type="region of interest" description="Disordered" evidence="1">
    <location>
        <begin position="226"/>
        <end position="279"/>
    </location>
</feature>
<evidence type="ECO:0000313" key="2">
    <source>
        <dbReference type="EMBL" id="PPK67525.1"/>
    </source>
</evidence>
<proteinExistence type="predicted"/>
<accession>A0A2S6GQJ2</accession>
<reference evidence="2 3" key="1">
    <citation type="submission" date="2018-02" db="EMBL/GenBank/DDBJ databases">
        <title>Genomic Encyclopedia of Archaeal and Bacterial Type Strains, Phase II (KMG-II): from individual species to whole genera.</title>
        <authorList>
            <person name="Goeker M."/>
        </authorList>
    </citation>
    <scope>NUCLEOTIDE SEQUENCE [LARGE SCALE GENOMIC DNA]</scope>
    <source>
        <strain evidence="2 3">YU 961-1</strain>
    </source>
</reference>
<dbReference type="EMBL" id="PTIX01000007">
    <property type="protein sequence ID" value="PPK67525.1"/>
    <property type="molecule type" value="Genomic_DNA"/>
</dbReference>
<feature type="compositionally biased region" description="Basic and acidic residues" evidence="1">
    <location>
        <begin position="258"/>
        <end position="279"/>
    </location>
</feature>
<evidence type="ECO:0000313" key="3">
    <source>
        <dbReference type="Proteomes" id="UP000239203"/>
    </source>
</evidence>
<gene>
    <name evidence="2" type="ORF">CLV40_107189</name>
</gene>
<evidence type="ECO:0000256" key="1">
    <source>
        <dbReference type="SAM" id="MobiDB-lite"/>
    </source>
</evidence>
<feature type="region of interest" description="Disordered" evidence="1">
    <location>
        <begin position="100"/>
        <end position="202"/>
    </location>
</feature>
<sequence length="279" mass="29779">MPHLAPQYPTFHHSQRESRGFRRRSISVFPARVRVGAVGRGGGHDRLGLPGSRPGKRETNFETASRIARTACHGHEWGVVGDPGAARWGVVGRSPRSPIRVALAPSHPDHAESTNSAVHPRPSGPAPATGPPTPPHGPPGGTRRTPPPDQPRRGPRVLLDAVRHRWVPGGAGTGGPARGPARRTTCGTPVARTPYDLPWQDRTGADRAAAPWTTLGTSPLFDTLHGRLSRPHPGVAGDCPGAGHQPPSRRAPVAPGEPDSRRDTRRSRDVEYPAHRSAR</sequence>
<organism evidence="2 3">
    <name type="scientific">Actinokineospora auranticolor</name>
    <dbReference type="NCBI Taxonomy" id="155976"/>
    <lineage>
        <taxon>Bacteria</taxon>
        <taxon>Bacillati</taxon>
        <taxon>Actinomycetota</taxon>
        <taxon>Actinomycetes</taxon>
        <taxon>Pseudonocardiales</taxon>
        <taxon>Pseudonocardiaceae</taxon>
        <taxon>Actinokineospora</taxon>
    </lineage>
</organism>
<dbReference type="AlphaFoldDB" id="A0A2S6GQJ2"/>
<comment type="caution">
    <text evidence="2">The sequence shown here is derived from an EMBL/GenBank/DDBJ whole genome shotgun (WGS) entry which is preliminary data.</text>
</comment>
<keyword evidence="3" id="KW-1185">Reference proteome</keyword>
<feature type="region of interest" description="Disordered" evidence="1">
    <location>
        <begin position="38"/>
        <end position="58"/>
    </location>
</feature>